<sequence length="138" mass="15317">MKSMKKYILLGILSLIIVGGGIGYYMFNKKVPTLENTTSDYVIGANDLFNEFENNESEALKKYENKIIEVTGKVISVKNNDNDSNIILEADMAMAGGVNCSFKYKQDEEITKGSIVTIKGQCQGFLMDVVLNNSQLIK</sequence>
<feature type="transmembrane region" description="Helical" evidence="1">
    <location>
        <begin position="7"/>
        <end position="27"/>
    </location>
</feature>
<keyword evidence="3" id="KW-1185">Reference proteome</keyword>
<evidence type="ECO:0000313" key="3">
    <source>
        <dbReference type="Proteomes" id="UP000293952"/>
    </source>
</evidence>
<evidence type="ECO:0000256" key="1">
    <source>
        <dbReference type="SAM" id="Phobius"/>
    </source>
</evidence>
<organism evidence="2 3">
    <name type="scientific">Brumimicrobium glaciale</name>
    <dbReference type="NCBI Taxonomy" id="200475"/>
    <lineage>
        <taxon>Bacteria</taxon>
        <taxon>Pseudomonadati</taxon>
        <taxon>Bacteroidota</taxon>
        <taxon>Flavobacteriia</taxon>
        <taxon>Flavobacteriales</taxon>
        <taxon>Crocinitomicaceae</taxon>
        <taxon>Brumimicrobium</taxon>
    </lineage>
</organism>
<keyword evidence="1" id="KW-1133">Transmembrane helix</keyword>
<dbReference type="OrthoDB" id="673558at2"/>
<keyword evidence="1" id="KW-0812">Transmembrane</keyword>
<keyword evidence="1" id="KW-0472">Membrane</keyword>
<dbReference type="AlphaFoldDB" id="A0A4V1WG82"/>
<dbReference type="Proteomes" id="UP000293952">
    <property type="component" value="Unassembled WGS sequence"/>
</dbReference>
<accession>A0A4V1WG82</accession>
<proteinExistence type="predicted"/>
<dbReference type="InterPro" id="IPR024422">
    <property type="entry name" value="Protein_unknown_function_OB"/>
</dbReference>
<gene>
    <name evidence="2" type="ORF">ERX46_02000</name>
</gene>
<dbReference type="Pfam" id="PF12869">
    <property type="entry name" value="tRNA_anti-like"/>
    <property type="match status" value="1"/>
</dbReference>
<evidence type="ECO:0000313" key="2">
    <source>
        <dbReference type="EMBL" id="RYM35791.1"/>
    </source>
</evidence>
<protein>
    <recommendedName>
        <fullName evidence="4">tRNA_anti-like</fullName>
    </recommendedName>
</protein>
<evidence type="ECO:0008006" key="4">
    <source>
        <dbReference type="Google" id="ProtNLM"/>
    </source>
</evidence>
<reference evidence="2 3" key="1">
    <citation type="submission" date="2019-02" db="EMBL/GenBank/DDBJ databases">
        <title>Genome sequence of the sea-ice species Brumimicrobium glaciale.</title>
        <authorList>
            <person name="Bowman J.P."/>
        </authorList>
    </citation>
    <scope>NUCLEOTIDE SEQUENCE [LARGE SCALE GENOMIC DNA]</scope>
    <source>
        <strain evidence="2 3">IC156</strain>
    </source>
</reference>
<dbReference type="EMBL" id="SETE01000001">
    <property type="protein sequence ID" value="RYM35791.1"/>
    <property type="molecule type" value="Genomic_DNA"/>
</dbReference>
<name>A0A4V1WG82_9FLAO</name>
<comment type="caution">
    <text evidence="2">The sequence shown here is derived from an EMBL/GenBank/DDBJ whole genome shotgun (WGS) entry which is preliminary data.</text>
</comment>